<dbReference type="OrthoDB" id="1119552at2"/>
<accession>A0A4Q0P1B5</accession>
<protein>
    <recommendedName>
        <fullName evidence="3">Na(+)-translocating NADH-quinone reductase subunit F</fullName>
    </recommendedName>
</protein>
<gene>
    <name evidence="1" type="ORF">DSM00_3091</name>
</gene>
<reference evidence="1 2" key="1">
    <citation type="submission" date="2018-07" db="EMBL/GenBank/DDBJ databases">
        <title>Leeuwenhoekiella genomics.</title>
        <authorList>
            <person name="Tahon G."/>
            <person name="Willems A."/>
        </authorList>
    </citation>
    <scope>NUCLEOTIDE SEQUENCE [LARGE SCALE GENOMIC DNA]</scope>
    <source>
        <strain evidence="1 2">LMG 22550</strain>
    </source>
</reference>
<comment type="caution">
    <text evidence="1">The sequence shown here is derived from an EMBL/GenBank/DDBJ whole genome shotgun (WGS) entry which is preliminary data.</text>
</comment>
<dbReference type="RefSeq" id="WP_128758827.1">
    <property type="nucleotide sequence ID" value="NZ_QOVM01000009.1"/>
</dbReference>
<dbReference type="EMBL" id="QOVM01000009">
    <property type="protein sequence ID" value="RXG20290.1"/>
    <property type="molecule type" value="Genomic_DNA"/>
</dbReference>
<proteinExistence type="predicted"/>
<keyword evidence="2" id="KW-1185">Reference proteome</keyword>
<evidence type="ECO:0008006" key="3">
    <source>
        <dbReference type="Google" id="ProtNLM"/>
    </source>
</evidence>
<dbReference type="AlphaFoldDB" id="A0A4Q0P1B5"/>
<organism evidence="1 2">
    <name type="scientific">Leeuwenhoekiella aequorea</name>
    <dbReference type="NCBI Taxonomy" id="283736"/>
    <lineage>
        <taxon>Bacteria</taxon>
        <taxon>Pseudomonadati</taxon>
        <taxon>Bacteroidota</taxon>
        <taxon>Flavobacteriia</taxon>
        <taxon>Flavobacteriales</taxon>
        <taxon>Flavobacteriaceae</taxon>
        <taxon>Leeuwenhoekiella</taxon>
    </lineage>
</organism>
<name>A0A4Q0P1B5_9FLAO</name>
<evidence type="ECO:0000313" key="2">
    <source>
        <dbReference type="Proteomes" id="UP000289238"/>
    </source>
</evidence>
<evidence type="ECO:0000313" key="1">
    <source>
        <dbReference type="EMBL" id="RXG20290.1"/>
    </source>
</evidence>
<sequence length="120" mass="13603">MAELLDKQELHNLAMNIVGKDLEEQGFEFLGVNSQLKRNPQFVALRDKKLHFVIVRAVSYPEDANDYDPFFMNEIKQHADKFNAKTFYAGVGLGSADDYGKPVEKGTSYTVIYNGLQVIK</sequence>
<dbReference type="Proteomes" id="UP000289238">
    <property type="component" value="Unassembled WGS sequence"/>
</dbReference>